<evidence type="ECO:0000256" key="4">
    <source>
        <dbReference type="ARBA" id="ARBA00022777"/>
    </source>
</evidence>
<protein>
    <recommendedName>
        <fullName evidence="8">Protein kinase domain-containing protein</fullName>
    </recommendedName>
</protein>
<keyword evidence="4" id="KW-0418">Kinase</keyword>
<gene>
    <name evidence="9" type="ORF">AB1Y20_020514</name>
</gene>
<dbReference type="PROSITE" id="PS00107">
    <property type="entry name" value="PROTEIN_KINASE_ATP"/>
    <property type="match status" value="1"/>
</dbReference>
<reference evidence="9 10" key="1">
    <citation type="journal article" date="2024" name="Science">
        <title>Giant polyketide synthase enzymes in the biosynthesis of giant marine polyether toxins.</title>
        <authorList>
            <person name="Fallon T.R."/>
            <person name="Shende V.V."/>
            <person name="Wierzbicki I.H."/>
            <person name="Pendleton A.L."/>
            <person name="Watervoot N.F."/>
            <person name="Auber R.P."/>
            <person name="Gonzalez D.J."/>
            <person name="Wisecaver J.H."/>
            <person name="Moore B.S."/>
        </authorList>
    </citation>
    <scope>NUCLEOTIDE SEQUENCE [LARGE SCALE GENOMIC DNA]</scope>
    <source>
        <strain evidence="9 10">12B1</strain>
    </source>
</reference>
<organism evidence="9 10">
    <name type="scientific">Prymnesium parvum</name>
    <name type="common">Toxic golden alga</name>
    <dbReference type="NCBI Taxonomy" id="97485"/>
    <lineage>
        <taxon>Eukaryota</taxon>
        <taxon>Haptista</taxon>
        <taxon>Haptophyta</taxon>
        <taxon>Prymnesiophyceae</taxon>
        <taxon>Prymnesiales</taxon>
        <taxon>Prymnesiaceae</taxon>
        <taxon>Prymnesium</taxon>
    </lineage>
</organism>
<dbReference type="SUPFAM" id="SSF56112">
    <property type="entry name" value="Protein kinase-like (PK-like)"/>
    <property type="match status" value="1"/>
</dbReference>
<evidence type="ECO:0000256" key="7">
    <source>
        <dbReference type="RuleBase" id="RU000304"/>
    </source>
</evidence>
<keyword evidence="10" id="KW-1185">Reference proteome</keyword>
<dbReference type="PANTHER" id="PTHR24349">
    <property type="entry name" value="SERINE/THREONINE-PROTEIN KINASE"/>
    <property type="match status" value="1"/>
</dbReference>
<evidence type="ECO:0000313" key="9">
    <source>
        <dbReference type="EMBL" id="KAL1525664.1"/>
    </source>
</evidence>
<dbReference type="Proteomes" id="UP001515480">
    <property type="component" value="Unassembled WGS sequence"/>
</dbReference>
<dbReference type="FunFam" id="1.10.510.10:FF:000571">
    <property type="entry name" value="Maternal embryonic leucine zipper kinase"/>
    <property type="match status" value="1"/>
</dbReference>
<dbReference type="GO" id="GO:0004674">
    <property type="term" value="F:protein serine/threonine kinase activity"/>
    <property type="evidence" value="ECO:0007669"/>
    <property type="project" value="UniProtKB-KW"/>
</dbReference>
<evidence type="ECO:0000256" key="2">
    <source>
        <dbReference type="ARBA" id="ARBA00022679"/>
    </source>
</evidence>
<evidence type="ECO:0000313" key="10">
    <source>
        <dbReference type="Proteomes" id="UP001515480"/>
    </source>
</evidence>
<sequence>MAPLPAEMLFIDTSGRGGATTAGRDPSVRVFEDEYELGDELGRGAFGVVYTAYAKRSGEAYAVKCMHKKKLMQLSSNSLVRVKDEIRALTALQHPHIIRMHATFESEDQLHILMEKADGGELFDRIVACGAFEEEHARHVAYQLLDVLHFMHTRAVLHRDIKPENLLLTSETSWDIKVTDFGLIKILDEHLFSAEELDANDAHHGDRRATVCGSNTYMAPEMAWHMAYGPALDVYSAGVVIYILLSGGPPYDVGQTPHPASTQSIPLPAQLFGTVSADAKELLKCMLEPSPSRRVTAAAALSSRWFSDHAVKTNDAGTGVQESVRGASTSDEGDLLDMAELQEWIGLRFGGLASANGWQHIKRCWGHDQRR</sequence>
<dbReference type="GO" id="GO:0005524">
    <property type="term" value="F:ATP binding"/>
    <property type="evidence" value="ECO:0007669"/>
    <property type="project" value="UniProtKB-UniRule"/>
</dbReference>
<keyword evidence="5 6" id="KW-0067">ATP-binding</keyword>
<evidence type="ECO:0000259" key="8">
    <source>
        <dbReference type="PROSITE" id="PS50011"/>
    </source>
</evidence>
<dbReference type="Gene3D" id="1.10.510.10">
    <property type="entry name" value="Transferase(Phosphotransferase) domain 1"/>
    <property type="match status" value="1"/>
</dbReference>
<dbReference type="PROSITE" id="PS00108">
    <property type="entry name" value="PROTEIN_KINASE_ST"/>
    <property type="match status" value="1"/>
</dbReference>
<dbReference type="InterPro" id="IPR050205">
    <property type="entry name" value="CDPK_Ser/Thr_kinases"/>
</dbReference>
<comment type="caution">
    <text evidence="9">The sequence shown here is derived from an EMBL/GenBank/DDBJ whole genome shotgun (WGS) entry which is preliminary data.</text>
</comment>
<dbReference type="EMBL" id="JBGBPQ010000004">
    <property type="protein sequence ID" value="KAL1525664.1"/>
    <property type="molecule type" value="Genomic_DNA"/>
</dbReference>
<evidence type="ECO:0000256" key="1">
    <source>
        <dbReference type="ARBA" id="ARBA00022527"/>
    </source>
</evidence>
<keyword evidence="3 6" id="KW-0547">Nucleotide-binding</keyword>
<dbReference type="SMART" id="SM00220">
    <property type="entry name" value="S_TKc"/>
    <property type="match status" value="1"/>
</dbReference>
<feature type="binding site" evidence="6">
    <location>
        <position position="64"/>
    </location>
    <ligand>
        <name>ATP</name>
        <dbReference type="ChEBI" id="CHEBI:30616"/>
    </ligand>
</feature>
<dbReference type="InterPro" id="IPR017441">
    <property type="entry name" value="Protein_kinase_ATP_BS"/>
</dbReference>
<feature type="domain" description="Protein kinase" evidence="8">
    <location>
        <begin position="35"/>
        <end position="306"/>
    </location>
</feature>
<keyword evidence="1 7" id="KW-0723">Serine/threonine-protein kinase</keyword>
<dbReference type="InterPro" id="IPR008271">
    <property type="entry name" value="Ser/Thr_kinase_AS"/>
</dbReference>
<evidence type="ECO:0000256" key="5">
    <source>
        <dbReference type="ARBA" id="ARBA00022840"/>
    </source>
</evidence>
<dbReference type="AlphaFoldDB" id="A0AB34JVC6"/>
<dbReference type="FunFam" id="3.30.200.20:FF:000042">
    <property type="entry name" value="Aurora kinase A"/>
    <property type="match status" value="1"/>
</dbReference>
<dbReference type="InterPro" id="IPR011009">
    <property type="entry name" value="Kinase-like_dom_sf"/>
</dbReference>
<dbReference type="PROSITE" id="PS50011">
    <property type="entry name" value="PROTEIN_KINASE_DOM"/>
    <property type="match status" value="1"/>
</dbReference>
<evidence type="ECO:0000256" key="6">
    <source>
        <dbReference type="PROSITE-ProRule" id="PRU10141"/>
    </source>
</evidence>
<dbReference type="Pfam" id="PF00069">
    <property type="entry name" value="Pkinase"/>
    <property type="match status" value="1"/>
</dbReference>
<keyword evidence="2" id="KW-0808">Transferase</keyword>
<accession>A0AB34JVC6</accession>
<evidence type="ECO:0000256" key="3">
    <source>
        <dbReference type="ARBA" id="ARBA00022741"/>
    </source>
</evidence>
<proteinExistence type="inferred from homology"/>
<comment type="similarity">
    <text evidence="7">Belongs to the protein kinase superfamily.</text>
</comment>
<dbReference type="InterPro" id="IPR000719">
    <property type="entry name" value="Prot_kinase_dom"/>
</dbReference>
<name>A0AB34JVC6_PRYPA</name>